<keyword evidence="3" id="KW-1185">Reference proteome</keyword>
<feature type="compositionally biased region" description="Polar residues" evidence="1">
    <location>
        <begin position="42"/>
        <end position="59"/>
    </location>
</feature>
<evidence type="ECO:0000256" key="1">
    <source>
        <dbReference type="SAM" id="MobiDB-lite"/>
    </source>
</evidence>
<dbReference type="Proteomes" id="UP000291116">
    <property type="component" value="Unassembled WGS sequence"/>
</dbReference>
<feature type="region of interest" description="Disordered" evidence="1">
    <location>
        <begin position="103"/>
        <end position="123"/>
    </location>
</feature>
<feature type="region of interest" description="Disordered" evidence="1">
    <location>
        <begin position="1"/>
        <end position="69"/>
    </location>
</feature>
<accession>A0A448ZBE1</accession>
<organism evidence="2 3">
    <name type="scientific">Pseudo-nitzschia multistriata</name>
    <dbReference type="NCBI Taxonomy" id="183589"/>
    <lineage>
        <taxon>Eukaryota</taxon>
        <taxon>Sar</taxon>
        <taxon>Stramenopiles</taxon>
        <taxon>Ochrophyta</taxon>
        <taxon>Bacillariophyta</taxon>
        <taxon>Bacillariophyceae</taxon>
        <taxon>Bacillariophycidae</taxon>
        <taxon>Bacillariales</taxon>
        <taxon>Bacillariaceae</taxon>
        <taxon>Pseudo-nitzschia</taxon>
    </lineage>
</organism>
<sequence length="238" mass="27375">MSNNAMTVNHRDAKSSLRKQKNRAWATTHGNNKYFRDHNRRSIATSSSRKGMPASSRTGTLAKPRHISNAKRAVSLPADLRNTTALATKDLFWFLPKRKHRQTHCSESDDPYQAPRSQQRHRRHCSESHYPCKATDAAVVVTDTRLVECGRTELHRSHFRAFDEFNGMTAHCREKTSSSGNKFRLSPLKNLNWSGDYFVDTADEHDFPLLGLEIMESVTENEIEKENQTKFIRHQIPK</sequence>
<protein>
    <submittedName>
        <fullName evidence="2">Uncharacterized protein</fullName>
    </submittedName>
</protein>
<evidence type="ECO:0000313" key="2">
    <source>
        <dbReference type="EMBL" id="VEU39367.1"/>
    </source>
</evidence>
<name>A0A448ZBE1_9STRA</name>
<dbReference type="AlphaFoldDB" id="A0A448ZBE1"/>
<evidence type="ECO:0000313" key="3">
    <source>
        <dbReference type="Proteomes" id="UP000291116"/>
    </source>
</evidence>
<gene>
    <name evidence="2" type="ORF">PSNMU_V1.4_AUG-EV-PASAV3_0062150</name>
</gene>
<proteinExistence type="predicted"/>
<dbReference type="EMBL" id="CAACVS010000218">
    <property type="protein sequence ID" value="VEU39367.1"/>
    <property type="molecule type" value="Genomic_DNA"/>
</dbReference>
<reference evidence="2 3" key="1">
    <citation type="submission" date="2019-01" db="EMBL/GenBank/DDBJ databases">
        <authorList>
            <person name="Ferrante I. M."/>
        </authorList>
    </citation>
    <scope>NUCLEOTIDE SEQUENCE [LARGE SCALE GENOMIC DNA]</scope>
    <source>
        <strain evidence="2 3">B856</strain>
    </source>
</reference>